<dbReference type="OMA" id="CAPYSKR"/>
<organism evidence="2 3">
    <name type="scientific">Penicillium digitatum</name>
    <name type="common">Green mold</name>
    <dbReference type="NCBI Taxonomy" id="36651"/>
    <lineage>
        <taxon>Eukaryota</taxon>
        <taxon>Fungi</taxon>
        <taxon>Dikarya</taxon>
        <taxon>Ascomycota</taxon>
        <taxon>Pezizomycotina</taxon>
        <taxon>Eurotiomycetes</taxon>
        <taxon>Eurotiomycetidae</taxon>
        <taxon>Eurotiales</taxon>
        <taxon>Aspergillaceae</taxon>
        <taxon>Penicillium</taxon>
    </lineage>
</organism>
<proteinExistence type="predicted"/>
<dbReference type="KEGG" id="pdp:PDIP_16610"/>
<evidence type="ECO:0000313" key="2">
    <source>
        <dbReference type="EMBL" id="QQK45249.1"/>
    </source>
</evidence>
<accession>A0A7T6XQ83</accession>
<feature type="compositionally biased region" description="Basic and acidic residues" evidence="1">
    <location>
        <begin position="1"/>
        <end position="17"/>
    </location>
</feature>
<feature type="region of interest" description="Disordered" evidence="1">
    <location>
        <begin position="1"/>
        <end position="122"/>
    </location>
</feature>
<feature type="compositionally biased region" description="Basic and acidic residues" evidence="1">
    <location>
        <begin position="25"/>
        <end position="37"/>
    </location>
</feature>
<name>A0A7T6XQ83_PENDI</name>
<feature type="region of interest" description="Disordered" evidence="1">
    <location>
        <begin position="329"/>
        <end position="358"/>
    </location>
</feature>
<evidence type="ECO:0000313" key="3">
    <source>
        <dbReference type="Proteomes" id="UP000595662"/>
    </source>
</evidence>
<dbReference type="EMBL" id="CP060777">
    <property type="protein sequence ID" value="QQK45249.1"/>
    <property type="molecule type" value="Genomic_DNA"/>
</dbReference>
<feature type="compositionally biased region" description="Low complexity" evidence="1">
    <location>
        <begin position="40"/>
        <end position="60"/>
    </location>
</feature>
<reference evidence="2 3" key="1">
    <citation type="submission" date="2020-08" db="EMBL/GenBank/DDBJ databases">
        <title>The completed genome sequence of the pathogenic ascomycete fungus Penicillium digitatum.</title>
        <authorList>
            <person name="Wang M."/>
        </authorList>
    </citation>
    <scope>NUCLEOTIDE SEQUENCE [LARGE SCALE GENOMIC DNA]</scope>
    <source>
        <strain evidence="2 3">PdW03</strain>
    </source>
</reference>
<sequence>MSERKPTSPDDRRRGDIDQPLVSRSNRDRHRDRDHRRSSSARSVSISASSTASNSTASSRNPALSQKHPNKIRQPGVVVTAMSSSPAMPGLSSASPSPSISSVDSRLGTGLETAQGDSSTGGIYIYGDMTPLITTDSDQEPTPSRASISSWNTTAAASISSATPSIPMSLIASTEQRTYACLFHMLDCHESFDDGAEWRTHVFSHFRSHPTPPSARCPLCPNTKFVDGILDPVSSPALEDGEYARSIDDTLQAPLKDFPSAWDRMLDHVAANHYCLGQTLAGSRPDFELMRYLYGMRVITDAQFKAMQLPPAPSSPAYHRSQDGVRASIGSADEPYCAPYSKRREERMRGQHRGLGVL</sequence>
<dbReference type="VEuPathDB" id="FungiDB:PDIP_16610"/>
<gene>
    <name evidence="2" type="ORF">Pdw03_0147</name>
</gene>
<dbReference type="AlphaFoldDB" id="A0A7T6XQ83"/>
<dbReference type="RefSeq" id="XP_014537352.1">
    <property type="nucleotide sequence ID" value="XM_014681866.1"/>
</dbReference>
<dbReference type="Proteomes" id="UP000595662">
    <property type="component" value="Chromosome 4"/>
</dbReference>
<dbReference type="GeneID" id="26229984"/>
<evidence type="ECO:0000256" key="1">
    <source>
        <dbReference type="SAM" id="MobiDB-lite"/>
    </source>
</evidence>
<feature type="compositionally biased region" description="Low complexity" evidence="1">
    <location>
        <begin position="83"/>
        <end position="105"/>
    </location>
</feature>
<protein>
    <submittedName>
        <fullName evidence="2">Zinc finger, C2H2</fullName>
    </submittedName>
</protein>